<reference evidence="3" key="1">
    <citation type="submission" date="2025-08" db="UniProtKB">
        <authorList>
            <consortium name="RefSeq"/>
        </authorList>
    </citation>
    <scope>IDENTIFICATION</scope>
</reference>
<name>A0A1S3SB52_SALSA</name>
<evidence type="ECO:0000313" key="2">
    <source>
        <dbReference type="Proteomes" id="UP001652741"/>
    </source>
</evidence>
<dbReference type="RefSeq" id="XP_014061565.2">
    <property type="nucleotide sequence ID" value="XM_014206090.2"/>
</dbReference>
<feature type="signal peptide" evidence="1">
    <location>
        <begin position="1"/>
        <end position="24"/>
    </location>
</feature>
<keyword evidence="1" id="KW-0732">Signal</keyword>
<evidence type="ECO:0000256" key="1">
    <source>
        <dbReference type="SAM" id="SignalP"/>
    </source>
</evidence>
<dbReference type="AlphaFoldDB" id="A0A1S3SB52"/>
<dbReference type="GeneID" id="106608248"/>
<gene>
    <name evidence="3" type="primary">LOC106608248</name>
</gene>
<evidence type="ECO:0000313" key="3">
    <source>
        <dbReference type="RefSeq" id="XP_014061565.2"/>
    </source>
</evidence>
<dbReference type="KEGG" id="sasa:106608248"/>
<dbReference type="Proteomes" id="UP001652741">
    <property type="component" value="Chromosome ssa06"/>
</dbReference>
<accession>A0A1S3SB52</accession>
<feature type="chain" id="PRO_5046175322" evidence="1">
    <location>
        <begin position="25"/>
        <end position="280"/>
    </location>
</feature>
<sequence>MSIMASKCCAVGLFLVLLFWDVHCYPYQQAYRMGQVYPRTSTLYGPLVKPSQSDTYTQYFLKHEPITSGSSLPGPVDSRSPIDGGSNLGSQCLAPLKTDASPYVIPQAPEQTGCRSAGLVYPSYLPLPPLCESSPSKFQAGDISHFESVYEHGNSQSEFEDQRFPLPEGAVEAGSIPAPLPATIARSKVIRPEPSQEDFEDNYSELFITGKFPAGTITNLKTKYEHGNDQWSAAGFVQYRPAPVQYRPAPVQYRPAPVQYRPASRTRFCANLDPAVSWLC</sequence>
<proteinExistence type="predicted"/>
<protein>
    <submittedName>
        <fullName evidence="3">Uncharacterized protein</fullName>
    </submittedName>
</protein>
<organism evidence="2 3">
    <name type="scientific">Salmo salar</name>
    <name type="common">Atlantic salmon</name>
    <dbReference type="NCBI Taxonomy" id="8030"/>
    <lineage>
        <taxon>Eukaryota</taxon>
        <taxon>Metazoa</taxon>
        <taxon>Chordata</taxon>
        <taxon>Craniata</taxon>
        <taxon>Vertebrata</taxon>
        <taxon>Euteleostomi</taxon>
        <taxon>Actinopterygii</taxon>
        <taxon>Neopterygii</taxon>
        <taxon>Teleostei</taxon>
        <taxon>Protacanthopterygii</taxon>
        <taxon>Salmoniformes</taxon>
        <taxon>Salmonidae</taxon>
        <taxon>Salmoninae</taxon>
        <taxon>Salmo</taxon>
    </lineage>
</organism>
<keyword evidence="2" id="KW-1185">Reference proteome</keyword>